<keyword evidence="15" id="KW-1185">Reference proteome</keyword>
<dbReference type="AlphaFoldDB" id="A0AAW0KPU6"/>
<dbReference type="Proteomes" id="UP000237347">
    <property type="component" value="Unassembled WGS sequence"/>
</dbReference>
<gene>
    <name evidence="14" type="primary">AATL1_13</name>
    <name evidence="14" type="ORF">CFP56_016212</name>
</gene>
<keyword evidence="9" id="KW-0927">Auxin signaling pathway</keyword>
<dbReference type="GO" id="GO:0012505">
    <property type="term" value="C:endomembrane system"/>
    <property type="evidence" value="ECO:0007669"/>
    <property type="project" value="UniProtKB-SubCell"/>
</dbReference>
<comment type="subcellular location">
    <subcellularLocation>
        <location evidence="1">Endomembrane system</location>
        <topology evidence="1">Multi-pass membrane protein</topology>
    </subcellularLocation>
</comment>
<evidence type="ECO:0000256" key="4">
    <source>
        <dbReference type="ARBA" id="ARBA00022692"/>
    </source>
</evidence>
<feature type="transmembrane region" description="Helical" evidence="12">
    <location>
        <begin position="203"/>
        <end position="223"/>
    </location>
</feature>
<feature type="transmembrane region" description="Helical" evidence="12">
    <location>
        <begin position="229"/>
        <end position="250"/>
    </location>
</feature>
<keyword evidence="8 12" id="KW-0472">Membrane</keyword>
<keyword evidence="4 12" id="KW-0812">Transmembrane</keyword>
<evidence type="ECO:0000256" key="9">
    <source>
        <dbReference type="ARBA" id="ARBA00023294"/>
    </source>
</evidence>
<feature type="domain" description="Amino acid transporter transmembrane" evidence="13">
    <location>
        <begin position="88"/>
        <end position="489"/>
    </location>
</feature>
<keyword evidence="7 12" id="KW-1133">Transmembrane helix</keyword>
<proteinExistence type="inferred from homology"/>
<dbReference type="GO" id="GO:0006865">
    <property type="term" value="P:amino acid transport"/>
    <property type="evidence" value="ECO:0007669"/>
    <property type="project" value="UniProtKB-KW"/>
</dbReference>
<reference evidence="14 15" key="1">
    <citation type="journal article" date="2018" name="Sci. Data">
        <title>The draft genome sequence of cork oak.</title>
        <authorList>
            <person name="Ramos A.M."/>
            <person name="Usie A."/>
            <person name="Barbosa P."/>
            <person name="Barros P.M."/>
            <person name="Capote T."/>
            <person name="Chaves I."/>
            <person name="Simoes F."/>
            <person name="Abreu I."/>
            <person name="Carrasquinho I."/>
            <person name="Faro C."/>
            <person name="Guimaraes J.B."/>
            <person name="Mendonca D."/>
            <person name="Nobrega F."/>
            <person name="Rodrigues L."/>
            <person name="Saibo N.J.M."/>
            <person name="Varela M.C."/>
            <person name="Egas C."/>
            <person name="Matos J."/>
            <person name="Miguel C.M."/>
            <person name="Oliveira M.M."/>
            <person name="Ricardo C.P."/>
            <person name="Goncalves S."/>
        </authorList>
    </citation>
    <scope>NUCLEOTIDE SEQUENCE [LARGE SCALE GENOMIC DNA]</scope>
    <source>
        <strain evidence="15">cv. HL8</strain>
    </source>
</reference>
<evidence type="ECO:0000256" key="6">
    <source>
        <dbReference type="ARBA" id="ARBA00022970"/>
    </source>
</evidence>
<feature type="transmembrane region" description="Helical" evidence="12">
    <location>
        <begin position="365"/>
        <end position="386"/>
    </location>
</feature>
<evidence type="ECO:0000259" key="13">
    <source>
        <dbReference type="Pfam" id="PF01490"/>
    </source>
</evidence>
<comment type="similarity">
    <text evidence="2">Belongs to the amino acid/polyamine transporter 2 family. Amino acid/auxin permease (AAAP) (TC 2.A.18.1) subfamily.</text>
</comment>
<feature type="transmembrane region" description="Helical" evidence="12">
    <location>
        <begin position="407"/>
        <end position="428"/>
    </location>
</feature>
<evidence type="ECO:0000256" key="7">
    <source>
        <dbReference type="ARBA" id="ARBA00022989"/>
    </source>
</evidence>
<keyword evidence="5" id="KW-0769">Symport</keyword>
<dbReference type="PANTHER" id="PTHR48017">
    <property type="entry name" value="OS05G0424000 PROTEIN-RELATED"/>
    <property type="match status" value="1"/>
</dbReference>
<dbReference type="GO" id="GO:0009734">
    <property type="term" value="P:auxin-activated signaling pathway"/>
    <property type="evidence" value="ECO:0007669"/>
    <property type="project" value="UniProtKB-KW"/>
</dbReference>
<organism evidence="14 15">
    <name type="scientific">Quercus suber</name>
    <name type="common">Cork oak</name>
    <dbReference type="NCBI Taxonomy" id="58331"/>
    <lineage>
        <taxon>Eukaryota</taxon>
        <taxon>Viridiplantae</taxon>
        <taxon>Streptophyta</taxon>
        <taxon>Embryophyta</taxon>
        <taxon>Tracheophyta</taxon>
        <taxon>Spermatophyta</taxon>
        <taxon>Magnoliopsida</taxon>
        <taxon>eudicotyledons</taxon>
        <taxon>Gunneridae</taxon>
        <taxon>Pentapetalae</taxon>
        <taxon>rosids</taxon>
        <taxon>fabids</taxon>
        <taxon>Fagales</taxon>
        <taxon>Fagaceae</taxon>
        <taxon>Quercus</taxon>
    </lineage>
</organism>
<feature type="transmembrane region" description="Helical" evidence="12">
    <location>
        <begin position="91"/>
        <end position="114"/>
    </location>
</feature>
<feature type="region of interest" description="Disordered" evidence="11">
    <location>
        <begin position="1"/>
        <end position="38"/>
    </location>
</feature>
<protein>
    <submittedName>
        <fullName evidence="14">Lysine histidine transporter-like 8</fullName>
    </submittedName>
</protein>
<evidence type="ECO:0000313" key="15">
    <source>
        <dbReference type="Proteomes" id="UP000237347"/>
    </source>
</evidence>
<feature type="transmembrane region" description="Helical" evidence="12">
    <location>
        <begin position="468"/>
        <end position="493"/>
    </location>
</feature>
<evidence type="ECO:0000256" key="12">
    <source>
        <dbReference type="SAM" id="Phobius"/>
    </source>
</evidence>
<comment type="caution">
    <text evidence="14">The sequence shown here is derived from an EMBL/GenBank/DDBJ whole genome shotgun (WGS) entry which is preliminary data.</text>
</comment>
<evidence type="ECO:0000256" key="11">
    <source>
        <dbReference type="SAM" id="MobiDB-lite"/>
    </source>
</evidence>
<dbReference type="GO" id="GO:0015293">
    <property type="term" value="F:symporter activity"/>
    <property type="evidence" value="ECO:0007669"/>
    <property type="project" value="UniProtKB-KW"/>
</dbReference>
<evidence type="ECO:0000256" key="8">
    <source>
        <dbReference type="ARBA" id="ARBA00023136"/>
    </source>
</evidence>
<evidence type="ECO:0000256" key="10">
    <source>
        <dbReference type="ARBA" id="ARBA00045588"/>
    </source>
</evidence>
<feature type="transmembrane region" description="Helical" evidence="12">
    <location>
        <begin position="434"/>
        <end position="456"/>
    </location>
</feature>
<keyword evidence="3" id="KW-0813">Transport</keyword>
<evidence type="ECO:0000256" key="2">
    <source>
        <dbReference type="ARBA" id="ARBA00005590"/>
    </source>
</evidence>
<evidence type="ECO:0000256" key="1">
    <source>
        <dbReference type="ARBA" id="ARBA00004127"/>
    </source>
</evidence>
<dbReference type="Pfam" id="PF01490">
    <property type="entry name" value="Aa_trans"/>
    <property type="match status" value="1"/>
</dbReference>
<name>A0AAW0KPU6_QUESU</name>
<sequence length="505" mass="55376">MGEVVEVNMSPVTKKGREAETPSMTRSPLPDSVPKTPKSPFVSRFMSTPLASPMKKAIISMQGYLEEVGHFTKLDPQDAWLPITESRNGNAYYSAFHTLCSGIGVQALVLPLAFKTLGHGGSYVFRLLSYGRCTPCGHGGSYVFRLLSYGRCTPCGEKLGKLLSLFPTMYLSGGTCVTLIMIGGGTMKIFFQILCGDACKVCPLSTVEWYVVFTCCAVVLAQLPNLNSIAGVSLIGAITAISYCTIIWVISISKTRPMAVSYDPQPQDTKFNVGRFFNIFNALGIIAFAFRGHNLVLEIQGTMPSSAKHPSRVPMWKGVKYAYVIIVMCLFPIAIGGYWAYGNLIPDGGMLRALQQYHGDDTSKFLLGLTSLIVVINSLSTFQIYAMPVFDNLEARYTSNRNKPCPWWLRSGFRAFFGCLAFFIAVALPFLPSLAGLLGGVALPITLAYPCFMWILIKKPQKYSGIWFLNWALGVMGMVLSVLVLSGAIWGMVTIGIEIHFFKPK</sequence>
<dbReference type="InterPro" id="IPR013057">
    <property type="entry name" value="AA_transpt_TM"/>
</dbReference>
<comment type="function">
    <text evidence="10">Carrier protein involved in proton-driven auxin influx. Mediates the formation of auxin gradient from developing leaves (site of auxin biosynthesis) to tips by contributing to the loading of auxin in vascular tissues and facilitating acropetal (base to tip) auxin transport within inner tissues of the root apex, and basipetal (tip to base) auxin transport within outer tissues of the root apex. May be involved in lateral roots and nodules formation.</text>
</comment>
<evidence type="ECO:0000256" key="3">
    <source>
        <dbReference type="ARBA" id="ARBA00022448"/>
    </source>
</evidence>
<dbReference type="EMBL" id="PKMF04000254">
    <property type="protein sequence ID" value="KAK7840765.1"/>
    <property type="molecule type" value="Genomic_DNA"/>
</dbReference>
<evidence type="ECO:0000313" key="14">
    <source>
        <dbReference type="EMBL" id="KAK7840765.1"/>
    </source>
</evidence>
<keyword evidence="6" id="KW-0029">Amino-acid transport</keyword>
<accession>A0AAW0KPU6</accession>
<feature type="transmembrane region" description="Helical" evidence="12">
    <location>
        <begin position="169"/>
        <end position="191"/>
    </location>
</feature>
<feature type="transmembrane region" description="Helical" evidence="12">
    <location>
        <begin position="321"/>
        <end position="341"/>
    </location>
</feature>
<evidence type="ECO:0000256" key="5">
    <source>
        <dbReference type="ARBA" id="ARBA00022847"/>
    </source>
</evidence>